<dbReference type="SUPFAM" id="SSF54928">
    <property type="entry name" value="RNA-binding domain, RBD"/>
    <property type="match status" value="1"/>
</dbReference>
<feature type="region of interest" description="Disordered" evidence="6">
    <location>
        <begin position="1"/>
        <end position="25"/>
    </location>
</feature>
<evidence type="ECO:0000256" key="3">
    <source>
        <dbReference type="ARBA" id="ARBA00022737"/>
    </source>
</evidence>
<gene>
    <name evidence="7" type="ORF">SDRG_04025</name>
</gene>
<dbReference type="GO" id="GO:0003729">
    <property type="term" value="F:mRNA binding"/>
    <property type="evidence" value="ECO:0007669"/>
    <property type="project" value="TreeGrafter"/>
</dbReference>
<accession>T0QW80</accession>
<proteinExistence type="predicted"/>
<name>T0QW80_SAPDV</name>
<evidence type="ECO:0000256" key="2">
    <source>
        <dbReference type="ARBA" id="ARBA00022664"/>
    </source>
</evidence>
<dbReference type="GeneID" id="19944752"/>
<dbReference type="InterPro" id="IPR050374">
    <property type="entry name" value="RRT5_SRSF_SR"/>
</dbReference>
<keyword evidence="4" id="KW-0694">RNA-binding</keyword>
<dbReference type="PANTHER" id="PTHR23003">
    <property type="entry name" value="RNA RECOGNITION MOTIF RRM DOMAIN CONTAINING PROTEIN"/>
    <property type="match status" value="1"/>
</dbReference>
<dbReference type="STRING" id="1156394.T0QW80"/>
<dbReference type="OrthoDB" id="1099063at2759"/>
<comment type="subcellular location">
    <subcellularLocation>
        <location evidence="1">Nucleus</location>
    </subcellularLocation>
</comment>
<keyword evidence="2" id="KW-0507">mRNA processing</keyword>
<evidence type="ECO:0000313" key="8">
    <source>
        <dbReference type="Proteomes" id="UP000030762"/>
    </source>
</evidence>
<dbReference type="AlphaFoldDB" id="T0QW80"/>
<keyword evidence="8" id="KW-1185">Reference proteome</keyword>
<dbReference type="GO" id="GO:0005634">
    <property type="term" value="C:nucleus"/>
    <property type="evidence" value="ECO:0007669"/>
    <property type="project" value="UniProtKB-SubCell"/>
</dbReference>
<dbReference type="PANTHER" id="PTHR23003:SF62">
    <property type="entry name" value="SERINE_ARGININE (SR)-TYPE SHUTTLING MRNA BINDING PROTEIN NPL3"/>
    <property type="match status" value="1"/>
</dbReference>
<dbReference type="Proteomes" id="UP000030762">
    <property type="component" value="Unassembled WGS sequence"/>
</dbReference>
<keyword evidence="5" id="KW-0539">Nucleus</keyword>
<evidence type="ECO:0000313" key="7">
    <source>
        <dbReference type="EMBL" id="EQC38305.1"/>
    </source>
</evidence>
<sequence length="164" mass="17853">MGKVHVGNLADSVREPDEYEDPRDADDAVYEMHGRDFDGLRMHVVRAVGNSPFGRYERPQPPRGSAYRASVTNVAIGTSSCDLKLLFTDLGDDLVHAEVDRRALLDGARLHGQPIHLCEVRSSQSAGSVPVSDARFSSATQLQSLTFSLLTNSKLLSPISSDKS</sequence>
<evidence type="ECO:0000256" key="4">
    <source>
        <dbReference type="ARBA" id="ARBA00022884"/>
    </source>
</evidence>
<organism evidence="7 8">
    <name type="scientific">Saprolegnia diclina (strain VS20)</name>
    <dbReference type="NCBI Taxonomy" id="1156394"/>
    <lineage>
        <taxon>Eukaryota</taxon>
        <taxon>Sar</taxon>
        <taxon>Stramenopiles</taxon>
        <taxon>Oomycota</taxon>
        <taxon>Saprolegniomycetes</taxon>
        <taxon>Saprolegniales</taxon>
        <taxon>Saprolegniaceae</taxon>
        <taxon>Saprolegnia</taxon>
    </lineage>
</organism>
<dbReference type="GO" id="GO:0005737">
    <property type="term" value="C:cytoplasm"/>
    <property type="evidence" value="ECO:0007669"/>
    <property type="project" value="TreeGrafter"/>
</dbReference>
<dbReference type="InParanoid" id="T0QW80"/>
<dbReference type="GO" id="GO:0006397">
    <property type="term" value="P:mRNA processing"/>
    <property type="evidence" value="ECO:0007669"/>
    <property type="project" value="UniProtKB-KW"/>
</dbReference>
<evidence type="ECO:0000256" key="5">
    <source>
        <dbReference type="ARBA" id="ARBA00023242"/>
    </source>
</evidence>
<evidence type="ECO:0000256" key="6">
    <source>
        <dbReference type="SAM" id="MobiDB-lite"/>
    </source>
</evidence>
<evidence type="ECO:0000256" key="1">
    <source>
        <dbReference type="ARBA" id="ARBA00004123"/>
    </source>
</evidence>
<dbReference type="Gene3D" id="3.30.70.330">
    <property type="match status" value="1"/>
</dbReference>
<dbReference type="VEuPathDB" id="FungiDB:SDRG_04025"/>
<keyword evidence="3" id="KW-0677">Repeat</keyword>
<reference evidence="7 8" key="1">
    <citation type="submission" date="2012-04" db="EMBL/GenBank/DDBJ databases">
        <title>The Genome Sequence of Saprolegnia declina VS20.</title>
        <authorList>
            <consortium name="The Broad Institute Genome Sequencing Platform"/>
            <person name="Russ C."/>
            <person name="Nusbaum C."/>
            <person name="Tyler B."/>
            <person name="van West P."/>
            <person name="Dieguez-Uribeondo J."/>
            <person name="de Bruijn I."/>
            <person name="Tripathy S."/>
            <person name="Jiang R."/>
            <person name="Young S.K."/>
            <person name="Zeng Q."/>
            <person name="Gargeya S."/>
            <person name="Fitzgerald M."/>
            <person name="Haas B."/>
            <person name="Abouelleil A."/>
            <person name="Alvarado L."/>
            <person name="Arachchi H.M."/>
            <person name="Berlin A."/>
            <person name="Chapman S.B."/>
            <person name="Goldberg J."/>
            <person name="Griggs A."/>
            <person name="Gujja S."/>
            <person name="Hansen M."/>
            <person name="Howarth C."/>
            <person name="Imamovic A."/>
            <person name="Larimer J."/>
            <person name="McCowen C."/>
            <person name="Montmayeur A."/>
            <person name="Murphy C."/>
            <person name="Neiman D."/>
            <person name="Pearson M."/>
            <person name="Priest M."/>
            <person name="Roberts A."/>
            <person name="Saif S."/>
            <person name="Shea T."/>
            <person name="Sisk P."/>
            <person name="Sykes S."/>
            <person name="Wortman J."/>
            <person name="Nusbaum C."/>
            <person name="Birren B."/>
        </authorList>
    </citation>
    <scope>NUCLEOTIDE SEQUENCE [LARGE SCALE GENOMIC DNA]</scope>
    <source>
        <strain evidence="7 8">VS20</strain>
    </source>
</reference>
<evidence type="ECO:0008006" key="9">
    <source>
        <dbReference type="Google" id="ProtNLM"/>
    </source>
</evidence>
<dbReference type="EMBL" id="JH767141">
    <property type="protein sequence ID" value="EQC38305.1"/>
    <property type="molecule type" value="Genomic_DNA"/>
</dbReference>
<dbReference type="InterPro" id="IPR012677">
    <property type="entry name" value="Nucleotide-bd_a/b_plait_sf"/>
</dbReference>
<dbReference type="InterPro" id="IPR035979">
    <property type="entry name" value="RBD_domain_sf"/>
</dbReference>
<dbReference type="RefSeq" id="XP_008607897.1">
    <property type="nucleotide sequence ID" value="XM_008609675.1"/>
</dbReference>
<protein>
    <recommendedName>
        <fullName evidence="9">RRM domain-containing protein</fullName>
    </recommendedName>
</protein>